<comment type="caution">
    <text evidence="11">The sequence shown here is derived from an EMBL/GenBank/DDBJ whole genome shotgun (WGS) entry which is preliminary data.</text>
</comment>
<dbReference type="SUPFAM" id="SSF55315">
    <property type="entry name" value="L30e-like"/>
    <property type="match status" value="1"/>
</dbReference>
<comment type="function">
    <text evidence="9">May function in recognizing stalled ribosomes, interact with stem-loop structures in stalled mRNA molecules, and effect endonucleolytic cleavage of the mRNA. May play a role in the release non-functional ribosomes and degradation of damaged mRNAs. Has endoribonuclease activity.</text>
</comment>
<organism evidence="11 12">
    <name type="scientific">Methanolobus chelungpuianus</name>
    <dbReference type="NCBI Taxonomy" id="502115"/>
    <lineage>
        <taxon>Archaea</taxon>
        <taxon>Methanobacteriati</taxon>
        <taxon>Methanobacteriota</taxon>
        <taxon>Stenosarchaea group</taxon>
        <taxon>Methanomicrobia</taxon>
        <taxon>Methanosarcinales</taxon>
        <taxon>Methanosarcinaceae</taxon>
        <taxon>Methanolobus</taxon>
    </lineage>
</organism>
<comment type="domain">
    <text evidence="9">The N-terminal domain has the RNA-binding Sm fold. It harbors the endoribonuclease activity.</text>
</comment>
<evidence type="ECO:0000256" key="7">
    <source>
        <dbReference type="ARBA" id="ARBA00022759"/>
    </source>
</evidence>
<dbReference type="GO" id="GO:0070481">
    <property type="term" value="P:nuclear-transcribed mRNA catabolic process, non-stop decay"/>
    <property type="evidence" value="ECO:0007669"/>
    <property type="project" value="InterPro"/>
</dbReference>
<gene>
    <name evidence="9" type="primary">pelA</name>
    <name evidence="11" type="ORF">PV02_02020</name>
</gene>
<dbReference type="InterPro" id="IPR038069">
    <property type="entry name" value="Pelota/DOM34_N"/>
</dbReference>
<name>A0AAE3KYC6_9EURY</name>
<dbReference type="GO" id="GO:0070966">
    <property type="term" value="P:nuclear-transcribed mRNA catabolic process, no-go decay"/>
    <property type="evidence" value="ECO:0007669"/>
    <property type="project" value="InterPro"/>
</dbReference>
<dbReference type="AlphaFoldDB" id="A0AAE3KYC6"/>
<dbReference type="SUPFAM" id="SSF159065">
    <property type="entry name" value="Dom34/Pelota N-terminal domain-like"/>
    <property type="match status" value="1"/>
</dbReference>
<dbReference type="GO" id="GO:0032790">
    <property type="term" value="P:ribosome disassembly"/>
    <property type="evidence" value="ECO:0007669"/>
    <property type="project" value="TreeGrafter"/>
</dbReference>
<comment type="cofactor">
    <cofactor evidence="1 9">
        <name>a divalent metal cation</name>
        <dbReference type="ChEBI" id="CHEBI:60240"/>
    </cofactor>
</comment>
<sequence length="346" mass="38720">MRVTNRSMRGREGEISVTAETLDDLWHLKYIIENGDLVFALTKRKADTASDKLRPEKAEKVNVRLGLRVEGLEFHRFSNRLRIHGVIEQGMDAGQHHTFNVEEGTNLSIIKTWKKDQLERIDEAEAASKRPKVVLVAVEEGDADIGLVRHYGIEMYSHICQSSGKGEGSLRDVFFHEIVEKLVTAAPGSEAIVVSGPGFTKEDFIKYLQSKQPELASRALVEDTSSIGMSGFQEVLRRGAVDRITEESRIARESTLMDELLREIAVQGKAAYGIEEVRAAQDYGSIETLLVADEFLREEREKGDIDSFLQSVEHSQGRIVIFSTIFEPGHKLLALGGIAALLRFRI</sequence>
<evidence type="ECO:0000313" key="11">
    <source>
        <dbReference type="EMBL" id="MCQ6961973.1"/>
    </source>
</evidence>
<keyword evidence="12" id="KW-1185">Reference proteome</keyword>
<dbReference type="InterPro" id="IPR005142">
    <property type="entry name" value="eRF1_3"/>
</dbReference>
<dbReference type="PANTHER" id="PTHR10853">
    <property type="entry name" value="PELOTA"/>
    <property type="match status" value="1"/>
</dbReference>
<protein>
    <recommendedName>
        <fullName evidence="9">Protein pelota homolog</fullName>
        <ecNumber evidence="9">3.1.-.-</ecNumber>
    </recommendedName>
</protein>
<dbReference type="InterPro" id="IPR023521">
    <property type="entry name" value="Pelota_arc"/>
</dbReference>
<accession>A0AAE3KYC6</accession>
<evidence type="ECO:0000313" key="12">
    <source>
        <dbReference type="Proteomes" id="UP001206983"/>
    </source>
</evidence>
<dbReference type="SUPFAM" id="SSF53137">
    <property type="entry name" value="Translational machinery components"/>
    <property type="match status" value="1"/>
</dbReference>
<dbReference type="GO" id="GO:0070651">
    <property type="term" value="P:nonfunctional rRNA decay"/>
    <property type="evidence" value="ECO:0007669"/>
    <property type="project" value="TreeGrafter"/>
</dbReference>
<evidence type="ECO:0000256" key="2">
    <source>
        <dbReference type="ARBA" id="ARBA00004496"/>
    </source>
</evidence>
<evidence type="ECO:0000256" key="3">
    <source>
        <dbReference type="ARBA" id="ARBA00009504"/>
    </source>
</evidence>
<evidence type="ECO:0000256" key="8">
    <source>
        <dbReference type="ARBA" id="ARBA00022801"/>
    </source>
</evidence>
<comment type="subcellular location">
    <subcellularLocation>
        <location evidence="2 9">Cytoplasm</location>
    </subcellularLocation>
</comment>
<dbReference type="PANTHER" id="PTHR10853:SF0">
    <property type="entry name" value="PROTEIN PELOTA HOMOLOG"/>
    <property type="match status" value="1"/>
</dbReference>
<comment type="similarity">
    <text evidence="3 9">Belongs to the eukaryotic release factor 1 family. Pelota subfamily.</text>
</comment>
<dbReference type="Pfam" id="PF03464">
    <property type="entry name" value="eRF1_2"/>
    <property type="match status" value="1"/>
</dbReference>
<keyword evidence="4 9" id="KW-0963">Cytoplasm</keyword>
<comment type="subunit">
    <text evidence="9">Monomer.</text>
</comment>
<keyword evidence="5 9" id="KW-0540">Nuclease</keyword>
<dbReference type="InterPro" id="IPR042226">
    <property type="entry name" value="eFR1_2_sf"/>
</dbReference>
<dbReference type="NCBIfam" id="TIGR00111">
    <property type="entry name" value="pelota"/>
    <property type="match status" value="1"/>
</dbReference>
<dbReference type="EC" id="3.1.-.-" evidence="9"/>
<dbReference type="SMART" id="SM01194">
    <property type="entry name" value="eRF1_1"/>
    <property type="match status" value="1"/>
</dbReference>
<evidence type="ECO:0000256" key="6">
    <source>
        <dbReference type="ARBA" id="ARBA00022723"/>
    </source>
</evidence>
<dbReference type="Gene3D" id="3.30.420.60">
    <property type="entry name" value="eRF1 domain 2"/>
    <property type="match status" value="1"/>
</dbReference>
<dbReference type="RefSeq" id="WP_256621716.1">
    <property type="nucleotide sequence ID" value="NZ_JTEO01000002.1"/>
</dbReference>
<proteinExistence type="inferred from homology"/>
<dbReference type="GO" id="GO:0071025">
    <property type="term" value="P:RNA surveillance"/>
    <property type="evidence" value="ECO:0007669"/>
    <property type="project" value="InterPro"/>
</dbReference>
<dbReference type="GO" id="GO:0004519">
    <property type="term" value="F:endonuclease activity"/>
    <property type="evidence" value="ECO:0007669"/>
    <property type="project" value="UniProtKB-UniRule"/>
</dbReference>
<dbReference type="Proteomes" id="UP001206983">
    <property type="component" value="Unassembled WGS sequence"/>
</dbReference>
<dbReference type="Pfam" id="PF03465">
    <property type="entry name" value="eRF1_3"/>
    <property type="match status" value="1"/>
</dbReference>
<evidence type="ECO:0000256" key="4">
    <source>
        <dbReference type="ARBA" id="ARBA00022490"/>
    </source>
</evidence>
<evidence type="ECO:0000256" key="1">
    <source>
        <dbReference type="ARBA" id="ARBA00001968"/>
    </source>
</evidence>
<dbReference type="InterPro" id="IPR005140">
    <property type="entry name" value="eRF1_Pelota-like_N"/>
</dbReference>
<evidence type="ECO:0000256" key="5">
    <source>
        <dbReference type="ARBA" id="ARBA00022722"/>
    </source>
</evidence>
<keyword evidence="6 9" id="KW-0479">Metal-binding</keyword>
<dbReference type="InterPro" id="IPR004405">
    <property type="entry name" value="TF_pelota"/>
</dbReference>
<dbReference type="InterPro" id="IPR005141">
    <property type="entry name" value="eRF1_2"/>
</dbReference>
<reference evidence="11 12" key="1">
    <citation type="journal article" date="2011" name="Appl. Environ. Microbiol.">
        <title>Methanogenic archaea isolated from Taiwan's Chelungpu fault.</title>
        <authorList>
            <person name="Wu S.Y."/>
            <person name="Lai M.C."/>
        </authorList>
    </citation>
    <scope>NUCLEOTIDE SEQUENCE [LARGE SCALE GENOMIC DNA]</scope>
    <source>
        <strain evidence="11 12">St545Mb</strain>
    </source>
</reference>
<dbReference type="FunFam" id="2.30.30.870:FF:000002">
    <property type="entry name" value="Protein pelota homolog"/>
    <property type="match status" value="1"/>
</dbReference>
<keyword evidence="7 9" id="KW-0255">Endonuclease</keyword>
<dbReference type="Pfam" id="PF26356">
    <property type="entry name" value="Pelota_N"/>
    <property type="match status" value="1"/>
</dbReference>
<feature type="domain" description="eRF1/Pelota-like N-terminal" evidence="10">
    <location>
        <begin position="1"/>
        <end position="126"/>
    </location>
</feature>
<evidence type="ECO:0000259" key="10">
    <source>
        <dbReference type="SMART" id="SM01194"/>
    </source>
</evidence>
<dbReference type="Gene3D" id="3.30.1330.30">
    <property type="match status" value="1"/>
</dbReference>
<dbReference type="InterPro" id="IPR029064">
    <property type="entry name" value="Ribosomal_eL30-like_sf"/>
</dbReference>
<dbReference type="InterPro" id="IPR058547">
    <property type="entry name" value="Pelota_N"/>
</dbReference>
<dbReference type="EMBL" id="JTEO01000002">
    <property type="protein sequence ID" value="MCQ6961973.1"/>
    <property type="molecule type" value="Genomic_DNA"/>
</dbReference>
<dbReference type="HAMAP" id="MF_01853">
    <property type="entry name" value="PelO"/>
    <property type="match status" value="1"/>
</dbReference>
<keyword evidence="8 9" id="KW-0378">Hydrolase</keyword>
<dbReference type="Gene3D" id="2.30.30.870">
    <property type="entry name" value="Pelota, domain A"/>
    <property type="match status" value="1"/>
</dbReference>
<dbReference type="GO" id="GO:0016787">
    <property type="term" value="F:hydrolase activity"/>
    <property type="evidence" value="ECO:0007669"/>
    <property type="project" value="UniProtKB-KW"/>
</dbReference>
<evidence type="ECO:0000256" key="9">
    <source>
        <dbReference type="HAMAP-Rule" id="MF_01853"/>
    </source>
</evidence>
<dbReference type="GO" id="GO:0046872">
    <property type="term" value="F:metal ion binding"/>
    <property type="evidence" value="ECO:0007669"/>
    <property type="project" value="UniProtKB-UniRule"/>
</dbReference>
<dbReference type="GO" id="GO:0005737">
    <property type="term" value="C:cytoplasm"/>
    <property type="evidence" value="ECO:0007669"/>
    <property type="project" value="UniProtKB-SubCell"/>
</dbReference>